<dbReference type="Gene3D" id="1.10.10.60">
    <property type="entry name" value="Homeodomain-like"/>
    <property type="match status" value="1"/>
</dbReference>
<dbReference type="AlphaFoldDB" id="A0A1G6T2J3"/>
<protein>
    <submittedName>
        <fullName evidence="2">Regulatory protein, Fis family</fullName>
    </submittedName>
</protein>
<accession>A0A1G6T2J3</accession>
<dbReference type="Pfam" id="PF02954">
    <property type="entry name" value="HTH_8"/>
    <property type="match status" value="1"/>
</dbReference>
<gene>
    <name evidence="2" type="ORF">SAMN04488597_13612</name>
</gene>
<evidence type="ECO:0000313" key="3">
    <source>
        <dbReference type="Proteomes" id="UP000324896"/>
    </source>
</evidence>
<proteinExistence type="predicted"/>
<sequence>MIKENLNQNFEIIDSKNLVSLNINNKSLKEIENEIINYVLKDENHNKKAAAERLDIGRTTLWRKITK</sequence>
<evidence type="ECO:0000259" key="1">
    <source>
        <dbReference type="Pfam" id="PF02954"/>
    </source>
</evidence>
<dbReference type="RefSeq" id="WP_188116929.1">
    <property type="nucleotide sequence ID" value="NZ_FMYT01000036.1"/>
</dbReference>
<dbReference type="GO" id="GO:0043565">
    <property type="term" value="F:sequence-specific DNA binding"/>
    <property type="evidence" value="ECO:0007669"/>
    <property type="project" value="InterPro"/>
</dbReference>
<feature type="domain" description="DNA binding HTH" evidence="1">
    <location>
        <begin position="27"/>
        <end position="67"/>
    </location>
</feature>
<dbReference type="PRINTS" id="PR01590">
    <property type="entry name" value="HTHFIS"/>
</dbReference>
<evidence type="ECO:0000313" key="2">
    <source>
        <dbReference type="EMBL" id="SDD23268.1"/>
    </source>
</evidence>
<dbReference type="EMBL" id="FMYT01000036">
    <property type="protein sequence ID" value="SDD23268.1"/>
    <property type="molecule type" value="Genomic_DNA"/>
</dbReference>
<dbReference type="SUPFAM" id="SSF46689">
    <property type="entry name" value="Homeodomain-like"/>
    <property type="match status" value="1"/>
</dbReference>
<dbReference type="Proteomes" id="UP000324896">
    <property type="component" value="Unassembled WGS sequence"/>
</dbReference>
<dbReference type="InterPro" id="IPR009057">
    <property type="entry name" value="Homeodomain-like_sf"/>
</dbReference>
<organism evidence="2 3">
    <name type="scientific">Halanaerobium congolense</name>
    <dbReference type="NCBI Taxonomy" id="54121"/>
    <lineage>
        <taxon>Bacteria</taxon>
        <taxon>Bacillati</taxon>
        <taxon>Bacillota</taxon>
        <taxon>Clostridia</taxon>
        <taxon>Halanaerobiales</taxon>
        <taxon>Halanaerobiaceae</taxon>
        <taxon>Halanaerobium</taxon>
    </lineage>
</organism>
<dbReference type="InterPro" id="IPR002197">
    <property type="entry name" value="HTH_Fis"/>
</dbReference>
<name>A0A1G6T2J3_9FIRM</name>
<reference evidence="2 3" key="1">
    <citation type="submission" date="2016-10" db="EMBL/GenBank/DDBJ databases">
        <authorList>
            <person name="Varghese N."/>
            <person name="Submissions S."/>
        </authorList>
    </citation>
    <scope>NUCLEOTIDE SEQUENCE [LARGE SCALE GENOMIC DNA]</scope>
    <source>
        <strain evidence="2 3">WG10</strain>
    </source>
</reference>